<feature type="compositionally biased region" description="Pro residues" evidence="1">
    <location>
        <begin position="192"/>
        <end position="210"/>
    </location>
</feature>
<proteinExistence type="predicted"/>
<feature type="compositionally biased region" description="Low complexity" evidence="1">
    <location>
        <begin position="234"/>
        <end position="244"/>
    </location>
</feature>
<feature type="region of interest" description="Disordered" evidence="1">
    <location>
        <begin position="32"/>
        <end position="271"/>
    </location>
</feature>
<feature type="compositionally biased region" description="Basic and acidic residues" evidence="1">
    <location>
        <begin position="122"/>
        <end position="138"/>
    </location>
</feature>
<reference evidence="3 4" key="1">
    <citation type="journal article" date="2020" name="Genome Biol. Evol.">
        <title>A new high-quality draft genome assembly of the Chinese cordyceps Ophiocordyceps sinensis.</title>
        <authorList>
            <person name="Shu R."/>
            <person name="Zhang J."/>
            <person name="Meng Q."/>
            <person name="Zhang H."/>
            <person name="Zhou G."/>
            <person name="Li M."/>
            <person name="Wu P."/>
            <person name="Zhao Y."/>
            <person name="Chen C."/>
            <person name="Qin Q."/>
        </authorList>
    </citation>
    <scope>NUCLEOTIDE SEQUENCE [LARGE SCALE GENOMIC DNA]</scope>
    <source>
        <strain evidence="3 4">IOZ07</strain>
    </source>
</reference>
<gene>
    <name evidence="3" type="ORF">G6O67_005641</name>
</gene>
<name>A0A8H4LXF3_9HYPO</name>
<feature type="region of interest" description="Disordered" evidence="1">
    <location>
        <begin position="341"/>
        <end position="395"/>
    </location>
</feature>
<comment type="caution">
    <text evidence="3">The sequence shown here is derived from an EMBL/GenBank/DDBJ whole genome shotgun (WGS) entry which is preliminary data.</text>
</comment>
<evidence type="ECO:0000256" key="1">
    <source>
        <dbReference type="SAM" id="MobiDB-lite"/>
    </source>
</evidence>
<feature type="chain" id="PRO_5034030962" evidence="2">
    <location>
        <begin position="24"/>
        <end position="395"/>
    </location>
</feature>
<keyword evidence="2" id="KW-0732">Signal</keyword>
<evidence type="ECO:0000256" key="2">
    <source>
        <dbReference type="SAM" id="SignalP"/>
    </source>
</evidence>
<feature type="compositionally biased region" description="Pro residues" evidence="1">
    <location>
        <begin position="218"/>
        <end position="232"/>
    </location>
</feature>
<dbReference type="AlphaFoldDB" id="A0A8H4LXF3"/>
<protein>
    <submittedName>
        <fullName evidence="3">Uncharacterized protein</fullName>
    </submittedName>
</protein>
<feature type="signal peptide" evidence="2">
    <location>
        <begin position="1"/>
        <end position="23"/>
    </location>
</feature>
<dbReference type="EMBL" id="JAAVMX010000006">
    <property type="protein sequence ID" value="KAF4506960.1"/>
    <property type="molecule type" value="Genomic_DNA"/>
</dbReference>
<accession>A0A8H4LXF3</accession>
<evidence type="ECO:0000313" key="4">
    <source>
        <dbReference type="Proteomes" id="UP000557566"/>
    </source>
</evidence>
<dbReference type="Proteomes" id="UP000557566">
    <property type="component" value="Unassembled WGS sequence"/>
</dbReference>
<keyword evidence="4" id="KW-1185">Reference proteome</keyword>
<feature type="compositionally biased region" description="Basic and acidic residues" evidence="1">
    <location>
        <begin position="164"/>
        <end position="173"/>
    </location>
</feature>
<feature type="compositionally biased region" description="Low complexity" evidence="1">
    <location>
        <begin position="139"/>
        <end position="151"/>
    </location>
</feature>
<sequence>MRRPSALWAVVLAVSLFPWPSTCHTTSFQKWGSRFNPFRKSSSGKDTSGHGVPANDEFTFTSSPQAPRRGPANVGLSSGYAKTADAIRGPVPAPRGRGKSPDQAPPIPDRPARGPGLPLGKGAHERGPRLPHGSEKDSGQGSSSASSPDRSPVFRPGPDGGNDGARKPFDRNGRNPSNGNEVGKPPNGRTGPLPPPPDRVPARGPMPPGLPLRGFTRHPPPTERPPPPPGRAPGPGRAPAGRWPHQPWHQPIYARPMRPLPRPDPPSVNHYESVDLRKLNRWLNLPGQRQWSPPSGYGYAGVDPTRFRQRQWQRRPSGNDYERVGRLLPPLQPRWRGNAYESVGNYRPPRQFQGPPSHYQYGPRQDARRDFWHRPQLSRNQQDGTYGYSRLNHGY</sequence>
<evidence type="ECO:0000313" key="3">
    <source>
        <dbReference type="EMBL" id="KAF4506960.1"/>
    </source>
</evidence>
<organism evidence="3 4">
    <name type="scientific">Ophiocordyceps sinensis</name>
    <dbReference type="NCBI Taxonomy" id="72228"/>
    <lineage>
        <taxon>Eukaryota</taxon>
        <taxon>Fungi</taxon>
        <taxon>Dikarya</taxon>
        <taxon>Ascomycota</taxon>
        <taxon>Pezizomycotina</taxon>
        <taxon>Sordariomycetes</taxon>
        <taxon>Hypocreomycetidae</taxon>
        <taxon>Hypocreales</taxon>
        <taxon>Ophiocordycipitaceae</taxon>
        <taxon>Ophiocordyceps</taxon>
    </lineage>
</organism>